<proteinExistence type="inferred from homology"/>
<dbReference type="PANTHER" id="PTHR43459:SF1">
    <property type="entry name" value="EG:BACN32G11.4 PROTEIN"/>
    <property type="match status" value="1"/>
</dbReference>
<dbReference type="Gene3D" id="3.90.226.10">
    <property type="entry name" value="2-enoyl-CoA Hydratase, Chain A, domain 1"/>
    <property type="match status" value="1"/>
</dbReference>
<organism evidence="3 4">
    <name type="scientific">Terrabacter aeriphilus</name>
    <dbReference type="NCBI Taxonomy" id="515662"/>
    <lineage>
        <taxon>Bacteria</taxon>
        <taxon>Bacillati</taxon>
        <taxon>Actinomycetota</taxon>
        <taxon>Actinomycetes</taxon>
        <taxon>Micrococcales</taxon>
        <taxon>Intrasporangiaceae</taxon>
        <taxon>Terrabacter</taxon>
    </lineage>
</organism>
<feature type="compositionally biased region" description="Pro residues" evidence="2">
    <location>
        <begin position="1"/>
        <end position="10"/>
    </location>
</feature>
<dbReference type="EMBL" id="BAABIW010000017">
    <property type="protein sequence ID" value="GAA5029852.1"/>
    <property type="molecule type" value="Genomic_DNA"/>
</dbReference>
<dbReference type="InterPro" id="IPR001753">
    <property type="entry name" value="Enoyl-CoA_hydra/iso"/>
</dbReference>
<protein>
    <submittedName>
        <fullName evidence="3">Enoyl-CoA hydratase</fullName>
    </submittedName>
</protein>
<dbReference type="Pfam" id="PF00378">
    <property type="entry name" value="ECH_1"/>
    <property type="match status" value="1"/>
</dbReference>
<reference evidence="4" key="1">
    <citation type="journal article" date="2019" name="Int. J. Syst. Evol. Microbiol.">
        <title>The Global Catalogue of Microorganisms (GCM) 10K type strain sequencing project: providing services to taxonomists for standard genome sequencing and annotation.</title>
        <authorList>
            <consortium name="The Broad Institute Genomics Platform"/>
            <consortium name="The Broad Institute Genome Sequencing Center for Infectious Disease"/>
            <person name="Wu L."/>
            <person name="Ma J."/>
        </authorList>
    </citation>
    <scope>NUCLEOTIDE SEQUENCE [LARGE SCALE GENOMIC DNA]</scope>
    <source>
        <strain evidence="4">JCM 17687</strain>
    </source>
</reference>
<accession>A0ABP9JGV7</accession>
<evidence type="ECO:0000256" key="1">
    <source>
        <dbReference type="RuleBase" id="RU003707"/>
    </source>
</evidence>
<evidence type="ECO:0000313" key="4">
    <source>
        <dbReference type="Proteomes" id="UP001500427"/>
    </source>
</evidence>
<dbReference type="SUPFAM" id="SSF52096">
    <property type="entry name" value="ClpP/crotonase"/>
    <property type="match status" value="1"/>
</dbReference>
<sequence length="272" mass="28688">MSDPTPTTPDPRPDADADSRDEVRDEVRYEVRYEVRDGVALLTLDAPERRNALSVPMSRQLIDAARTAEADPGVGAVVVTGGAHFCAGAVRSVLADTGRDPVEDDAYRNLETVYAAFTTVGSIGVPTIAAVRGAAVGAGLNLALATDLRIVSRTARLLPGFAQIGIHPGGGHFTLLHRAAGREAAAALGLFGEEVDGERAVALGLAWAAYDDGEVQERALALAARVAADPPLARRTVASFRRETAPGGVPWDVAVELERSPQMWSLRRKHGA</sequence>
<dbReference type="InterPro" id="IPR018376">
    <property type="entry name" value="Enoyl-CoA_hyd/isom_CS"/>
</dbReference>
<feature type="region of interest" description="Disordered" evidence="2">
    <location>
        <begin position="1"/>
        <end position="23"/>
    </location>
</feature>
<comment type="caution">
    <text evidence="3">The sequence shown here is derived from an EMBL/GenBank/DDBJ whole genome shotgun (WGS) entry which is preliminary data.</text>
</comment>
<dbReference type="PANTHER" id="PTHR43459">
    <property type="entry name" value="ENOYL-COA HYDRATASE"/>
    <property type="match status" value="1"/>
</dbReference>
<name>A0ABP9JGV7_9MICO</name>
<dbReference type="InterPro" id="IPR029045">
    <property type="entry name" value="ClpP/crotonase-like_dom_sf"/>
</dbReference>
<dbReference type="Proteomes" id="UP001500427">
    <property type="component" value="Unassembled WGS sequence"/>
</dbReference>
<evidence type="ECO:0000256" key="2">
    <source>
        <dbReference type="SAM" id="MobiDB-lite"/>
    </source>
</evidence>
<gene>
    <name evidence="3" type="ORF">GCM10023258_26590</name>
</gene>
<feature type="compositionally biased region" description="Basic and acidic residues" evidence="2">
    <location>
        <begin position="11"/>
        <end position="23"/>
    </location>
</feature>
<evidence type="ECO:0000313" key="3">
    <source>
        <dbReference type="EMBL" id="GAA5029852.1"/>
    </source>
</evidence>
<comment type="similarity">
    <text evidence="1">Belongs to the enoyl-CoA hydratase/isomerase family.</text>
</comment>
<dbReference type="CDD" id="cd06558">
    <property type="entry name" value="crotonase-like"/>
    <property type="match status" value="1"/>
</dbReference>
<dbReference type="PROSITE" id="PS00166">
    <property type="entry name" value="ENOYL_COA_HYDRATASE"/>
    <property type="match status" value="1"/>
</dbReference>
<keyword evidence="4" id="KW-1185">Reference proteome</keyword>
<dbReference type="RefSeq" id="WP_345507978.1">
    <property type="nucleotide sequence ID" value="NZ_BAABIW010000017.1"/>
</dbReference>